<feature type="transmembrane region" description="Helical" evidence="7">
    <location>
        <begin position="562"/>
        <end position="582"/>
    </location>
</feature>
<keyword evidence="5 7" id="KW-0472">Membrane</keyword>
<feature type="transmembrane region" description="Helical" evidence="7">
    <location>
        <begin position="483"/>
        <end position="502"/>
    </location>
</feature>
<dbReference type="InterPro" id="IPR004477">
    <property type="entry name" value="ComEC_N"/>
</dbReference>
<dbReference type="Pfam" id="PF00753">
    <property type="entry name" value="Lactamase_B"/>
    <property type="match status" value="1"/>
</dbReference>
<proteinExistence type="predicted"/>
<accession>A0ABV4UL10</accession>
<dbReference type="EMBL" id="JBHDLJ010000004">
    <property type="protein sequence ID" value="MFB0834330.1"/>
    <property type="molecule type" value="Genomic_DNA"/>
</dbReference>
<dbReference type="InterPro" id="IPR052159">
    <property type="entry name" value="Competence_DNA_uptake"/>
</dbReference>
<name>A0ABV4UL10_9MICC</name>
<feature type="transmembrane region" description="Helical" evidence="7">
    <location>
        <begin position="325"/>
        <end position="342"/>
    </location>
</feature>
<feature type="transmembrane region" description="Helical" evidence="7">
    <location>
        <begin position="457"/>
        <end position="476"/>
    </location>
</feature>
<evidence type="ECO:0000313" key="9">
    <source>
        <dbReference type="EMBL" id="MFB0834330.1"/>
    </source>
</evidence>
<dbReference type="Gene3D" id="3.60.15.10">
    <property type="entry name" value="Ribonuclease Z/Hydroxyacylglutathione hydrolase-like"/>
    <property type="match status" value="1"/>
</dbReference>
<reference evidence="9 10" key="1">
    <citation type="submission" date="2024-09" db="EMBL/GenBank/DDBJ databases">
        <authorList>
            <person name="Salinas-Garcia M.A."/>
            <person name="Prieme A."/>
        </authorList>
    </citation>
    <scope>NUCLEOTIDE SEQUENCE [LARGE SCALE GENOMIC DNA]</scope>
    <source>
        <strain evidence="9 10">DSM 21081</strain>
    </source>
</reference>
<feature type="transmembrane region" description="Helical" evidence="7">
    <location>
        <begin position="427"/>
        <end position="451"/>
    </location>
</feature>
<feature type="transmembrane region" description="Helical" evidence="7">
    <location>
        <begin position="20"/>
        <end position="35"/>
    </location>
</feature>
<evidence type="ECO:0000256" key="6">
    <source>
        <dbReference type="SAM" id="MobiDB-lite"/>
    </source>
</evidence>
<feature type="transmembrane region" description="Helical" evidence="7">
    <location>
        <begin position="522"/>
        <end position="541"/>
    </location>
</feature>
<evidence type="ECO:0000256" key="4">
    <source>
        <dbReference type="ARBA" id="ARBA00022989"/>
    </source>
</evidence>
<dbReference type="SMART" id="SM00849">
    <property type="entry name" value="Lactamase_B"/>
    <property type="match status" value="1"/>
</dbReference>
<feature type="domain" description="Metallo-beta-lactamase" evidence="8">
    <location>
        <begin position="602"/>
        <end position="780"/>
    </location>
</feature>
<dbReference type="NCBIfam" id="TIGR00360">
    <property type="entry name" value="ComEC_N-term"/>
    <property type="match status" value="1"/>
</dbReference>
<comment type="subcellular location">
    <subcellularLocation>
        <location evidence="1">Cell membrane</location>
        <topology evidence="1">Multi-pass membrane protein</topology>
    </subcellularLocation>
</comment>
<feature type="transmembrane region" description="Helical" evidence="7">
    <location>
        <begin position="371"/>
        <end position="388"/>
    </location>
</feature>
<keyword evidence="4 7" id="KW-1133">Transmembrane helix</keyword>
<evidence type="ECO:0000256" key="7">
    <source>
        <dbReference type="SAM" id="Phobius"/>
    </source>
</evidence>
<feature type="region of interest" description="Disordered" evidence="6">
    <location>
        <begin position="138"/>
        <end position="165"/>
    </location>
</feature>
<feature type="transmembrane region" description="Helical" evidence="7">
    <location>
        <begin position="73"/>
        <end position="93"/>
    </location>
</feature>
<gene>
    <name evidence="9" type="ORF">ACETWP_07005</name>
</gene>
<dbReference type="PANTHER" id="PTHR30619:SF1">
    <property type="entry name" value="RECOMBINATION PROTEIN 2"/>
    <property type="match status" value="1"/>
</dbReference>
<evidence type="ECO:0000256" key="3">
    <source>
        <dbReference type="ARBA" id="ARBA00022692"/>
    </source>
</evidence>
<dbReference type="InterPro" id="IPR036866">
    <property type="entry name" value="RibonucZ/Hydroxyglut_hydro"/>
</dbReference>
<dbReference type="Pfam" id="PF03772">
    <property type="entry name" value="Competence"/>
    <property type="match status" value="1"/>
</dbReference>
<dbReference type="PANTHER" id="PTHR30619">
    <property type="entry name" value="DNA INTERNALIZATION/COMPETENCE PROTEIN COMEC/REC2"/>
    <property type="match status" value="1"/>
</dbReference>
<keyword evidence="2" id="KW-1003">Cell membrane</keyword>
<evidence type="ECO:0000256" key="1">
    <source>
        <dbReference type="ARBA" id="ARBA00004651"/>
    </source>
</evidence>
<keyword evidence="3 7" id="KW-0812">Transmembrane</keyword>
<comment type="caution">
    <text evidence="9">The sequence shown here is derived from an EMBL/GenBank/DDBJ whole genome shotgun (WGS) entry which is preliminary data.</text>
</comment>
<dbReference type="Proteomes" id="UP001575652">
    <property type="component" value="Unassembled WGS sequence"/>
</dbReference>
<evidence type="ECO:0000256" key="2">
    <source>
        <dbReference type="ARBA" id="ARBA00022475"/>
    </source>
</evidence>
<evidence type="ECO:0000259" key="8">
    <source>
        <dbReference type="SMART" id="SM00849"/>
    </source>
</evidence>
<feature type="transmembrane region" description="Helical" evidence="7">
    <location>
        <begin position="394"/>
        <end position="415"/>
    </location>
</feature>
<dbReference type="SUPFAM" id="SSF56281">
    <property type="entry name" value="Metallo-hydrolase/oxidoreductase"/>
    <property type="match status" value="1"/>
</dbReference>
<evidence type="ECO:0000313" key="10">
    <source>
        <dbReference type="Proteomes" id="UP001575652"/>
    </source>
</evidence>
<feature type="transmembrane region" description="Helical" evidence="7">
    <location>
        <begin position="295"/>
        <end position="316"/>
    </location>
</feature>
<sequence>MSRSRPRAAEDAPTRVDARGLWLAGGGWAAAWLLVRQEAWVPAAAAALGSGALSLFALVLLRNRGLLAWASRWWAPLAAALAGATVVAGSIAGQSVGRHDPVLDAHVRSGESVRFTARLLEAPRPLRAAPAFAQEEEPAGAALGAESGGAASGTHPPARTAEPAASTWMAGARLERYAADGNWHASGGDRVLLVLSARHLPATGFPRAGDAVEGLARATAAPREDRERLWLRSSAGVRVLPAPGPPAPAEELRSRLVRHAAVLPADGPALLPGMVMGDRSGQDGELSDAMKSAGLVHLTAVSGANCAMILGAVLWIGRAAGLPRAAVFLASLACLLGFVALVRPEPSVVRAAVMGAVAAAAVYAGRGRQAFAALSACVVALLAWDPWFAGEPAFQLSVAATAGIVLLGRPLGLLLRRVLPGWLADGTAISVAAQLFCLPILVAMDAGLAVYSVPANVVVAPLIPVVTVAGTAALLLGGLPSPLVAPWVWVAGLPAALVGWVGRRVADLPHATLPWPEGPGGVAGAVLLAALALVASWLALSPTPAEPAGDGDGTRRFAAPRTLGAALAAAAAGLLLGITLPITSLQRSAPDEWLMAACDVGQGDALALRTGTDSAVLVDAGPDPDAVDSCLGALGVARVDALFITHLHADHAGGVAGVFGGRPVGPVYYSTAGDAPGPADLPPGVAAVRVGAGDRGSAGPVTWSVLSPHAGRPSVTENDASLVVLFGWDGSAEPRAASGSADPGTPGTTLLATGDIEEDAMRALLGRNPALRADILKVSHHGARNGGNEVIEQVGAGVALISVGRDNSYGHPAPAILSALESAGTPAFRTDTSGTLVLRSTPDGGLAVMGLGARLDP</sequence>
<dbReference type="RefSeq" id="WP_373971498.1">
    <property type="nucleotide sequence ID" value="NZ_JBHDLJ010000004.1"/>
</dbReference>
<feature type="transmembrane region" description="Helical" evidence="7">
    <location>
        <begin position="41"/>
        <end position="61"/>
    </location>
</feature>
<protein>
    <submittedName>
        <fullName evidence="9">ComEC/Rec2 family competence protein</fullName>
    </submittedName>
</protein>
<keyword evidence="10" id="KW-1185">Reference proteome</keyword>
<evidence type="ECO:0000256" key="5">
    <source>
        <dbReference type="ARBA" id="ARBA00023136"/>
    </source>
</evidence>
<organism evidence="9 10">
    <name type="scientific">Arthrobacter halodurans</name>
    <dbReference type="NCBI Taxonomy" id="516699"/>
    <lineage>
        <taxon>Bacteria</taxon>
        <taxon>Bacillati</taxon>
        <taxon>Actinomycetota</taxon>
        <taxon>Actinomycetes</taxon>
        <taxon>Micrococcales</taxon>
        <taxon>Micrococcaceae</taxon>
        <taxon>Arthrobacter</taxon>
    </lineage>
</organism>
<feature type="transmembrane region" description="Helical" evidence="7">
    <location>
        <begin position="348"/>
        <end position="364"/>
    </location>
</feature>
<dbReference type="InterPro" id="IPR001279">
    <property type="entry name" value="Metallo-B-lactamas"/>
</dbReference>